<sequence>MSKRLTFSRRKSLLDYINEKRARELGAPDLRFTQAVVLQDSVRNSIELIRKCAAGCPTDDPSLLDEACSILSRCLSKVDRKLTISWFQLASDEHLLHGLLRLLATGCGCPKAQLTSAILLCNICTVASKQTEQAYQLSVEKLQGVTNLFRLLAAPLAILITCINLGRIVCWVSLALDGMITVSLQYKRILAAHSLEDWGQKVLLIPQLLLATENALPNLFFCEFPMDDQPRLQRFKQIILNEDIDLEVFSALFKLLVRCFTGSYFPQDYLPSLSSVCHTRLKRLLQFGLPNVLLAISAYWPCSNCYNSLSNLASLVSQPCNNSWSDLDETVMCALHDLVDTAFTMVTSTGFCSGQMVQAGTLANSCVRLIASLMQCRTSTYPAKTTTCVLLLMRIVGQCFTHESAGNTQLYDPHYLLRTVRRAAIWLSFRMDWLLCADEVSWTLANVVGHLEHSILITVGDPEGKHLFLHRCLQPALIYGCGMEALRLLYNSCCTPTQTEAGDVKDWCLILTCIERRIMNQELPMWRTHWPNLDRSQFLCLQRLTQLTLGVSQTNGLTSSDKRALLDYVGQRCHYLDTIRAETVMCEQVVSTNEHLVNLCTTLLQSK</sequence>
<gene>
    <name evidence="1" type="ORF">PHET_02597</name>
</gene>
<dbReference type="AlphaFoldDB" id="A0A8J4SQ67"/>
<comment type="caution">
    <text evidence="1">The sequence shown here is derived from an EMBL/GenBank/DDBJ whole genome shotgun (WGS) entry which is preliminary data.</text>
</comment>
<reference evidence="1" key="1">
    <citation type="submission" date="2019-05" db="EMBL/GenBank/DDBJ databases">
        <title>Annotation for the trematode Paragonimus heterotremus.</title>
        <authorList>
            <person name="Choi Y.-J."/>
        </authorList>
    </citation>
    <scope>NUCLEOTIDE SEQUENCE</scope>
    <source>
        <strain evidence="1">LC</strain>
    </source>
</reference>
<keyword evidence="2" id="KW-1185">Reference proteome</keyword>
<dbReference type="EMBL" id="LUCH01001032">
    <property type="protein sequence ID" value="KAF5403803.1"/>
    <property type="molecule type" value="Genomic_DNA"/>
</dbReference>
<dbReference type="OrthoDB" id="6236794at2759"/>
<accession>A0A8J4SQ67</accession>
<name>A0A8J4SQ67_9TREM</name>
<proteinExistence type="predicted"/>
<evidence type="ECO:0000313" key="2">
    <source>
        <dbReference type="Proteomes" id="UP000748531"/>
    </source>
</evidence>
<protein>
    <submittedName>
        <fullName evidence="1">Uncharacterized protein</fullName>
    </submittedName>
</protein>
<evidence type="ECO:0000313" key="1">
    <source>
        <dbReference type="EMBL" id="KAF5403803.1"/>
    </source>
</evidence>
<dbReference type="Proteomes" id="UP000748531">
    <property type="component" value="Unassembled WGS sequence"/>
</dbReference>
<organism evidence="1 2">
    <name type="scientific">Paragonimus heterotremus</name>
    <dbReference type="NCBI Taxonomy" id="100268"/>
    <lineage>
        <taxon>Eukaryota</taxon>
        <taxon>Metazoa</taxon>
        <taxon>Spiralia</taxon>
        <taxon>Lophotrochozoa</taxon>
        <taxon>Platyhelminthes</taxon>
        <taxon>Trematoda</taxon>
        <taxon>Digenea</taxon>
        <taxon>Plagiorchiida</taxon>
        <taxon>Troglotremata</taxon>
        <taxon>Troglotrematidae</taxon>
        <taxon>Paragonimus</taxon>
    </lineage>
</organism>